<feature type="transmembrane region" description="Helical" evidence="1">
    <location>
        <begin position="113"/>
        <end position="138"/>
    </location>
</feature>
<keyword evidence="1" id="KW-0812">Transmembrane</keyword>
<keyword evidence="3" id="KW-1185">Reference proteome</keyword>
<feature type="transmembrane region" description="Helical" evidence="1">
    <location>
        <begin position="88"/>
        <end position="107"/>
    </location>
</feature>
<proteinExistence type="predicted"/>
<gene>
    <name evidence="2" type="ORF">H2LOC_013535</name>
</gene>
<reference evidence="2 3" key="1">
    <citation type="submission" date="2019-11" db="EMBL/GenBank/DDBJ databases">
        <title>The genome sequence of Methylocystis heyeri.</title>
        <authorList>
            <person name="Oshkin I.Y."/>
            <person name="Miroshnikov K."/>
            <person name="Dedysh S.N."/>
        </authorList>
    </citation>
    <scope>NUCLEOTIDE SEQUENCE [LARGE SCALE GENOMIC DNA]</scope>
    <source>
        <strain evidence="2 3">H2</strain>
    </source>
</reference>
<name>A0A6B8KHZ7_9HYPH</name>
<sequence length="189" mass="19892">MSEESSGAMGPRGELREVVGVFGSVDSLQAAIDGLLVSGFDRSEISLLEEDKVVRASRGSEGAVDLEDDNRAPRSPYIETESLSEGKAALVGGLFYIGALMGAGAWSMSSGVFSSPIVAGAVTGAIAGFAGLGLALLIGRRQAKWARAQVERGGLLLWVRTWTEQREREAMSLMQQNGGHHVHVHAVAV</sequence>
<dbReference type="Proteomes" id="UP000309061">
    <property type="component" value="Chromosome"/>
</dbReference>
<keyword evidence="1" id="KW-0472">Membrane</keyword>
<evidence type="ECO:0008006" key="4">
    <source>
        <dbReference type="Google" id="ProtNLM"/>
    </source>
</evidence>
<dbReference type="KEGG" id="mhey:H2LOC_013535"/>
<keyword evidence="1" id="KW-1133">Transmembrane helix</keyword>
<dbReference type="EMBL" id="CP046052">
    <property type="protein sequence ID" value="QGM46631.1"/>
    <property type="molecule type" value="Genomic_DNA"/>
</dbReference>
<dbReference type="OrthoDB" id="7743649at2"/>
<evidence type="ECO:0000313" key="3">
    <source>
        <dbReference type="Proteomes" id="UP000309061"/>
    </source>
</evidence>
<dbReference type="AlphaFoldDB" id="A0A6B8KHZ7"/>
<accession>A0A6B8KHZ7</accession>
<evidence type="ECO:0000313" key="2">
    <source>
        <dbReference type="EMBL" id="QGM46631.1"/>
    </source>
</evidence>
<dbReference type="RefSeq" id="WP_136496856.1">
    <property type="nucleotide sequence ID" value="NZ_CP046052.1"/>
</dbReference>
<organism evidence="2 3">
    <name type="scientific">Methylocystis heyeri</name>
    <dbReference type="NCBI Taxonomy" id="391905"/>
    <lineage>
        <taxon>Bacteria</taxon>
        <taxon>Pseudomonadati</taxon>
        <taxon>Pseudomonadota</taxon>
        <taxon>Alphaproteobacteria</taxon>
        <taxon>Hyphomicrobiales</taxon>
        <taxon>Methylocystaceae</taxon>
        <taxon>Methylocystis</taxon>
    </lineage>
</organism>
<protein>
    <recommendedName>
        <fullName evidence="4">DUF1269 domain-containing protein</fullName>
    </recommendedName>
</protein>
<evidence type="ECO:0000256" key="1">
    <source>
        <dbReference type="SAM" id="Phobius"/>
    </source>
</evidence>